<accession>A0A9R1WJ48</accession>
<evidence type="ECO:0000313" key="10">
    <source>
        <dbReference type="EMBL" id="KAJ0223575.1"/>
    </source>
</evidence>
<reference evidence="10 11" key="1">
    <citation type="journal article" date="2017" name="Nat. Commun.">
        <title>Genome assembly with in vitro proximity ligation data and whole-genome triplication in lettuce.</title>
        <authorList>
            <person name="Reyes-Chin-Wo S."/>
            <person name="Wang Z."/>
            <person name="Yang X."/>
            <person name="Kozik A."/>
            <person name="Arikit S."/>
            <person name="Song C."/>
            <person name="Xia L."/>
            <person name="Froenicke L."/>
            <person name="Lavelle D.O."/>
            <person name="Truco M.J."/>
            <person name="Xia R."/>
            <person name="Zhu S."/>
            <person name="Xu C."/>
            <person name="Xu H."/>
            <person name="Xu X."/>
            <person name="Cox K."/>
            <person name="Korf I."/>
            <person name="Meyers B.C."/>
            <person name="Michelmore R.W."/>
        </authorList>
    </citation>
    <scope>NUCLEOTIDE SEQUENCE [LARGE SCALE GENOMIC DNA]</scope>
    <source>
        <strain evidence="11">cv. Salinas</strain>
        <tissue evidence="10">Seedlings</tissue>
    </source>
</reference>
<dbReference type="GO" id="GO:0016602">
    <property type="term" value="C:CCAAT-binding factor complex"/>
    <property type="evidence" value="ECO:0007669"/>
    <property type="project" value="InterPro"/>
</dbReference>
<dbReference type="GO" id="GO:0000981">
    <property type="term" value="F:DNA-binding transcription factor activity, RNA polymerase II-specific"/>
    <property type="evidence" value="ECO:0000318"/>
    <property type="project" value="GO_Central"/>
</dbReference>
<feature type="compositionally biased region" description="Polar residues" evidence="9">
    <location>
        <begin position="89"/>
        <end position="109"/>
    </location>
</feature>
<evidence type="ECO:0000256" key="7">
    <source>
        <dbReference type="ARBA" id="ARBA00025911"/>
    </source>
</evidence>
<dbReference type="EMBL" id="NBSK02000002">
    <property type="protein sequence ID" value="KAJ0223575.1"/>
    <property type="molecule type" value="Genomic_DNA"/>
</dbReference>
<keyword evidence="11" id="KW-1185">Reference proteome</keyword>
<comment type="subcellular location">
    <subcellularLocation>
        <location evidence="1 8">Nucleus</location>
    </subcellularLocation>
</comment>
<protein>
    <recommendedName>
        <fullName evidence="8">Nuclear transcription factor Y subunit</fullName>
    </recommendedName>
</protein>
<comment type="function">
    <text evidence="8">Component of the sequence-specific heterotrimeric transcription factor (NF-Y) which specifically recognizes a 5'-CCAAT-3' box motif found in the promoters of its target genes.</text>
</comment>
<dbReference type="OrthoDB" id="1097733at2759"/>
<keyword evidence="6 8" id="KW-0539">Nucleus</keyword>
<evidence type="ECO:0000256" key="9">
    <source>
        <dbReference type="SAM" id="MobiDB-lite"/>
    </source>
</evidence>
<feature type="compositionally biased region" description="Basic and acidic residues" evidence="9">
    <location>
        <begin position="223"/>
        <end position="238"/>
    </location>
</feature>
<evidence type="ECO:0000256" key="6">
    <source>
        <dbReference type="ARBA" id="ARBA00023242"/>
    </source>
</evidence>
<organism evidence="10 11">
    <name type="scientific">Lactuca sativa</name>
    <name type="common">Garden lettuce</name>
    <dbReference type="NCBI Taxonomy" id="4236"/>
    <lineage>
        <taxon>Eukaryota</taxon>
        <taxon>Viridiplantae</taxon>
        <taxon>Streptophyta</taxon>
        <taxon>Embryophyta</taxon>
        <taxon>Tracheophyta</taxon>
        <taxon>Spermatophyta</taxon>
        <taxon>Magnoliopsida</taxon>
        <taxon>eudicotyledons</taxon>
        <taxon>Gunneridae</taxon>
        <taxon>Pentapetalae</taxon>
        <taxon>asterids</taxon>
        <taxon>campanulids</taxon>
        <taxon>Asterales</taxon>
        <taxon>Asteraceae</taxon>
        <taxon>Cichorioideae</taxon>
        <taxon>Cichorieae</taxon>
        <taxon>Lactucinae</taxon>
        <taxon>Lactuca</taxon>
    </lineage>
</organism>
<dbReference type="GO" id="GO:0003677">
    <property type="term" value="F:DNA binding"/>
    <property type="evidence" value="ECO:0007669"/>
    <property type="project" value="UniProtKB-KW"/>
</dbReference>
<evidence type="ECO:0000313" key="11">
    <source>
        <dbReference type="Proteomes" id="UP000235145"/>
    </source>
</evidence>
<evidence type="ECO:0000256" key="5">
    <source>
        <dbReference type="ARBA" id="ARBA00023163"/>
    </source>
</evidence>
<comment type="similarity">
    <text evidence="8">Belongs to the NFYA/HAP2 subunit family.</text>
</comment>
<dbReference type="PRINTS" id="PR00616">
    <property type="entry name" value="CCAATSUBUNTB"/>
</dbReference>
<dbReference type="Gene3D" id="6.10.250.2430">
    <property type="match status" value="1"/>
</dbReference>
<dbReference type="AlphaFoldDB" id="A0A9R1WJ48"/>
<feature type="region of interest" description="Disordered" evidence="9">
    <location>
        <begin position="87"/>
        <end position="109"/>
    </location>
</feature>
<dbReference type="GO" id="GO:0006357">
    <property type="term" value="P:regulation of transcription by RNA polymerase II"/>
    <property type="evidence" value="ECO:0000318"/>
    <property type="project" value="GO_Central"/>
</dbReference>
<dbReference type="PROSITE" id="PS00686">
    <property type="entry name" value="NFYA_HAP2_1"/>
    <property type="match status" value="1"/>
</dbReference>
<keyword evidence="5 8" id="KW-0804">Transcription</keyword>
<feature type="region of interest" description="Disordered" evidence="9">
    <location>
        <begin position="210"/>
        <end position="238"/>
    </location>
</feature>
<keyword evidence="2 8" id="KW-0805">Transcription regulation</keyword>
<evidence type="ECO:0000256" key="3">
    <source>
        <dbReference type="ARBA" id="ARBA00023125"/>
    </source>
</evidence>
<evidence type="ECO:0000256" key="1">
    <source>
        <dbReference type="ARBA" id="ARBA00004123"/>
    </source>
</evidence>
<evidence type="ECO:0000256" key="4">
    <source>
        <dbReference type="ARBA" id="ARBA00023159"/>
    </source>
</evidence>
<comment type="subunit">
    <text evidence="7">Heterotrimeric transcription factor composed of three components, NF-YA, NF-YB and NF-YC. NF-YB and NF-YC must interact and dimerize for NF-YA association and DNA binding.</text>
</comment>
<dbReference type="Gramene" id="rna-gnl|WGS:NBSK|LSAT_2X54241_mrna">
    <property type="protein sequence ID" value="cds-PLY95718.1"/>
    <property type="gene ID" value="gene-LSAT_2X54241"/>
</dbReference>
<gene>
    <name evidence="10" type="ORF">LSAT_V11C200069260</name>
</gene>
<dbReference type="Pfam" id="PF02045">
    <property type="entry name" value="CBFB_NFYA"/>
    <property type="match status" value="1"/>
</dbReference>
<keyword evidence="4" id="KW-0010">Activator</keyword>
<comment type="caution">
    <text evidence="10">The sequence shown here is derived from an EMBL/GenBank/DDBJ whole genome shotgun (WGS) entry which is preliminary data.</text>
</comment>
<dbReference type="PANTHER" id="PTHR12632">
    <property type="entry name" value="TRANSCRIPTION FACTOR NF-Y ALPHA-RELATED"/>
    <property type="match status" value="1"/>
</dbReference>
<feature type="region of interest" description="Disordered" evidence="9">
    <location>
        <begin position="37"/>
        <end position="65"/>
    </location>
</feature>
<dbReference type="PROSITE" id="PS51152">
    <property type="entry name" value="NFYA_HAP2_2"/>
    <property type="match status" value="1"/>
</dbReference>
<sequence length="321" mass="36157">MTMDSVDYKEHEGLIPMSSVPWWSGLVTGSSLEESMKAKPSSIHNHTAFGSKFTPKRSDHDHDADQVFDKRDTTRFNIFTGNVGGKLDQSASDSDECNNSSNTQKPTKIQTSFSMESVPSDYLRFGQPTMLCGKYRDQCYGVLSTYGHQIAGRIMLPLNLSNDDEPVFVNAKQYHGIIRRRRSRAKAEMANKVLKNRKPYMHHSRHLHAMRRPRGNGGRFLNTKKENNCKDENTDQEKDKNLLKSPNYTIFMSNHHNFTSHREPNNMFSTGDVKSLPIGNLSVVSFSEMMSGNTAPRHSFGMHGKWVAATGGGDGRCNFTV</sequence>
<dbReference type="SMART" id="SM00521">
    <property type="entry name" value="CBF"/>
    <property type="match status" value="1"/>
</dbReference>
<proteinExistence type="inferred from homology"/>
<feature type="compositionally biased region" description="Basic and acidic residues" evidence="9">
    <location>
        <begin position="56"/>
        <end position="65"/>
    </location>
</feature>
<dbReference type="InterPro" id="IPR001289">
    <property type="entry name" value="NFYA"/>
</dbReference>
<dbReference type="InterPro" id="IPR018362">
    <property type="entry name" value="CCAAT-binding_factor_CS"/>
</dbReference>
<dbReference type="Proteomes" id="UP000235145">
    <property type="component" value="Unassembled WGS sequence"/>
</dbReference>
<evidence type="ECO:0000256" key="8">
    <source>
        <dbReference type="RuleBase" id="RU367155"/>
    </source>
</evidence>
<name>A0A9R1WJ48_LACSA</name>
<evidence type="ECO:0000256" key="2">
    <source>
        <dbReference type="ARBA" id="ARBA00023015"/>
    </source>
</evidence>
<keyword evidence="3 8" id="KW-0238">DNA-binding</keyword>